<sequence>MNPFVLNLIRSIRRLSMAVATVVIFGVILYGMVLQFSGRELERGMLELSLNCAFVALGRR</sequence>
<proteinExistence type="predicted"/>
<evidence type="ECO:0000313" key="3">
    <source>
        <dbReference type="EMBL" id="RMN30140.1"/>
    </source>
</evidence>
<gene>
    <name evidence="2" type="ORF">ALO81_200169</name>
    <name evidence="3" type="ORF">ALQ64_200075</name>
</gene>
<dbReference type="PATRIC" id="fig|86840.3.peg.2275"/>
<dbReference type="RefSeq" id="WP_147464618.1">
    <property type="nucleotide sequence ID" value="NZ_FNKU01000003.1"/>
</dbReference>
<dbReference type="EMBL" id="LJPX01000007">
    <property type="protein sequence ID" value="KPW81894.1"/>
    <property type="molecule type" value="Genomic_DNA"/>
</dbReference>
<keyword evidence="1" id="KW-0812">Transmembrane</keyword>
<reference evidence="3 5" key="2">
    <citation type="submission" date="2018-08" db="EMBL/GenBank/DDBJ databases">
        <title>Recombination of ecologically and evolutionarily significant loci maintains genetic cohesion in the Pseudomonas syringae species complex.</title>
        <authorList>
            <person name="Dillon M."/>
            <person name="Thakur S."/>
            <person name="Almeida R.N.D."/>
            <person name="Weir B.S."/>
            <person name="Guttman D.S."/>
        </authorList>
    </citation>
    <scope>NUCLEOTIDE SEQUENCE [LARGE SCALE GENOMIC DNA]</scope>
    <source>
        <strain evidence="3 5">ICMP 2821</strain>
    </source>
</reference>
<accession>A0A0N8R0R1</accession>
<evidence type="ECO:0000256" key="1">
    <source>
        <dbReference type="SAM" id="Phobius"/>
    </source>
</evidence>
<dbReference type="Proteomes" id="UP000050564">
    <property type="component" value="Unassembled WGS sequence"/>
</dbReference>
<reference evidence="2 4" key="1">
    <citation type="submission" date="2015-09" db="EMBL/GenBank/DDBJ databases">
        <title>Genome announcement of multiple Pseudomonas syringae strains.</title>
        <authorList>
            <person name="Thakur S."/>
            <person name="Wang P.W."/>
            <person name="Gong Y."/>
            <person name="Weir B.S."/>
            <person name="Guttman D.S."/>
        </authorList>
    </citation>
    <scope>NUCLEOTIDE SEQUENCE [LARGE SCALE GENOMIC DNA]</scope>
    <source>
        <strain evidence="2 4">ICMP2823</strain>
    </source>
</reference>
<evidence type="ECO:0000313" key="4">
    <source>
        <dbReference type="Proteomes" id="UP000050564"/>
    </source>
</evidence>
<keyword evidence="1" id="KW-0472">Membrane</keyword>
<dbReference type="AlphaFoldDB" id="A0A0N8R0R1"/>
<evidence type="ECO:0000313" key="2">
    <source>
        <dbReference type="EMBL" id="KPW81894.1"/>
    </source>
</evidence>
<organism evidence="2 4">
    <name type="scientific">Pseudomonas cannabina</name>
    <dbReference type="NCBI Taxonomy" id="86840"/>
    <lineage>
        <taxon>Bacteria</taxon>
        <taxon>Pseudomonadati</taxon>
        <taxon>Pseudomonadota</taxon>
        <taxon>Gammaproteobacteria</taxon>
        <taxon>Pseudomonadales</taxon>
        <taxon>Pseudomonadaceae</taxon>
        <taxon>Pseudomonas</taxon>
    </lineage>
</organism>
<evidence type="ECO:0000313" key="5">
    <source>
        <dbReference type="Proteomes" id="UP000281372"/>
    </source>
</evidence>
<name>A0A0N8R0R1_PSECA</name>
<dbReference type="Proteomes" id="UP000281372">
    <property type="component" value="Unassembled WGS sequence"/>
</dbReference>
<dbReference type="EMBL" id="RBOW01000482">
    <property type="protein sequence ID" value="RMN30140.1"/>
    <property type="molecule type" value="Genomic_DNA"/>
</dbReference>
<comment type="caution">
    <text evidence="2">The sequence shown here is derived from an EMBL/GenBank/DDBJ whole genome shotgun (WGS) entry which is preliminary data.</text>
</comment>
<keyword evidence="1" id="KW-1133">Transmembrane helix</keyword>
<protein>
    <submittedName>
        <fullName evidence="2">ISPsy25, transposase</fullName>
    </submittedName>
</protein>
<feature type="transmembrane region" description="Helical" evidence="1">
    <location>
        <begin position="15"/>
        <end position="36"/>
    </location>
</feature>